<dbReference type="GO" id="GO:0005524">
    <property type="term" value="F:ATP binding"/>
    <property type="evidence" value="ECO:0007669"/>
    <property type="project" value="InterPro"/>
</dbReference>
<dbReference type="GO" id="GO:0004674">
    <property type="term" value="F:protein serine/threonine kinase activity"/>
    <property type="evidence" value="ECO:0007669"/>
    <property type="project" value="TreeGrafter"/>
</dbReference>
<dbReference type="EMBL" id="KN838814">
    <property type="protein sequence ID" value="KIJ93999.1"/>
    <property type="molecule type" value="Genomic_DNA"/>
</dbReference>
<organism evidence="3 4">
    <name type="scientific">Laccaria amethystina LaAM-08-1</name>
    <dbReference type="NCBI Taxonomy" id="1095629"/>
    <lineage>
        <taxon>Eukaryota</taxon>
        <taxon>Fungi</taxon>
        <taxon>Dikarya</taxon>
        <taxon>Basidiomycota</taxon>
        <taxon>Agaricomycotina</taxon>
        <taxon>Agaricomycetes</taxon>
        <taxon>Agaricomycetidae</taxon>
        <taxon>Agaricales</taxon>
        <taxon>Agaricineae</taxon>
        <taxon>Hydnangiaceae</taxon>
        <taxon>Laccaria</taxon>
    </lineage>
</organism>
<dbReference type="SUPFAM" id="SSF56112">
    <property type="entry name" value="Protein kinase-like (PK-like)"/>
    <property type="match status" value="1"/>
</dbReference>
<keyword evidence="4" id="KW-1185">Reference proteome</keyword>
<dbReference type="InterPro" id="IPR051681">
    <property type="entry name" value="Ser/Thr_Kinases-Pseudokinases"/>
</dbReference>
<proteinExistence type="predicted"/>
<feature type="domain" description="Protein kinase" evidence="2">
    <location>
        <begin position="62"/>
        <end position="346"/>
    </location>
</feature>
<dbReference type="GO" id="GO:0005525">
    <property type="term" value="F:GTP binding"/>
    <property type="evidence" value="ECO:0007669"/>
    <property type="project" value="InterPro"/>
</dbReference>
<dbReference type="PROSITE" id="PS00108">
    <property type="entry name" value="PROTEIN_KINASE_ST"/>
    <property type="match status" value="1"/>
</dbReference>
<dbReference type="Proteomes" id="UP000054477">
    <property type="component" value="Unassembled WGS sequence"/>
</dbReference>
<feature type="compositionally biased region" description="Polar residues" evidence="1">
    <location>
        <begin position="387"/>
        <end position="411"/>
    </location>
</feature>
<dbReference type="HOGENOM" id="CLU_016099_0_0_1"/>
<dbReference type="SMART" id="SM00220">
    <property type="entry name" value="S_TKc"/>
    <property type="match status" value="1"/>
</dbReference>
<dbReference type="OrthoDB" id="2614383at2759"/>
<dbReference type="InterPro" id="IPR006073">
    <property type="entry name" value="GTP-bd"/>
</dbReference>
<gene>
    <name evidence="3" type="ORF">K443DRAFT_684121</name>
</gene>
<evidence type="ECO:0000256" key="1">
    <source>
        <dbReference type="SAM" id="MobiDB-lite"/>
    </source>
</evidence>
<evidence type="ECO:0000259" key="2">
    <source>
        <dbReference type="PROSITE" id="PS50011"/>
    </source>
</evidence>
<dbReference type="InterPro" id="IPR000719">
    <property type="entry name" value="Prot_kinase_dom"/>
</dbReference>
<evidence type="ECO:0000313" key="3">
    <source>
        <dbReference type="EMBL" id="KIJ93999.1"/>
    </source>
</evidence>
<dbReference type="STRING" id="1095629.A0A0C9WJ34"/>
<feature type="region of interest" description="Disordered" evidence="1">
    <location>
        <begin position="348"/>
        <end position="412"/>
    </location>
</feature>
<dbReference type="Pfam" id="PF00069">
    <property type="entry name" value="Pkinase"/>
    <property type="match status" value="1"/>
</dbReference>
<dbReference type="Pfam" id="PF01926">
    <property type="entry name" value="MMR_HSR1"/>
    <property type="match status" value="1"/>
</dbReference>
<dbReference type="CDD" id="cd00882">
    <property type="entry name" value="Ras_like_GTPase"/>
    <property type="match status" value="1"/>
</dbReference>
<dbReference type="PROSITE" id="PS50011">
    <property type="entry name" value="PROTEIN_KINASE_DOM"/>
    <property type="match status" value="1"/>
</dbReference>
<reference evidence="3 4" key="1">
    <citation type="submission" date="2014-04" db="EMBL/GenBank/DDBJ databases">
        <authorList>
            <consortium name="DOE Joint Genome Institute"/>
            <person name="Kuo A."/>
            <person name="Kohler A."/>
            <person name="Nagy L.G."/>
            <person name="Floudas D."/>
            <person name="Copeland A."/>
            <person name="Barry K.W."/>
            <person name="Cichocki N."/>
            <person name="Veneault-Fourrey C."/>
            <person name="LaButti K."/>
            <person name="Lindquist E.A."/>
            <person name="Lipzen A."/>
            <person name="Lundell T."/>
            <person name="Morin E."/>
            <person name="Murat C."/>
            <person name="Sun H."/>
            <person name="Tunlid A."/>
            <person name="Henrissat B."/>
            <person name="Grigoriev I.V."/>
            <person name="Hibbett D.S."/>
            <person name="Martin F."/>
            <person name="Nordberg H.P."/>
            <person name="Cantor M.N."/>
            <person name="Hua S.X."/>
        </authorList>
    </citation>
    <scope>NUCLEOTIDE SEQUENCE [LARGE SCALE GENOMIC DNA]</scope>
    <source>
        <strain evidence="3 4">LaAM-08-1</strain>
    </source>
</reference>
<reference evidence="4" key="2">
    <citation type="submission" date="2015-01" db="EMBL/GenBank/DDBJ databases">
        <title>Evolutionary Origins and Diversification of the Mycorrhizal Mutualists.</title>
        <authorList>
            <consortium name="DOE Joint Genome Institute"/>
            <consortium name="Mycorrhizal Genomics Consortium"/>
            <person name="Kohler A."/>
            <person name="Kuo A."/>
            <person name="Nagy L.G."/>
            <person name="Floudas D."/>
            <person name="Copeland A."/>
            <person name="Barry K.W."/>
            <person name="Cichocki N."/>
            <person name="Veneault-Fourrey C."/>
            <person name="LaButti K."/>
            <person name="Lindquist E.A."/>
            <person name="Lipzen A."/>
            <person name="Lundell T."/>
            <person name="Morin E."/>
            <person name="Murat C."/>
            <person name="Riley R."/>
            <person name="Ohm R."/>
            <person name="Sun H."/>
            <person name="Tunlid A."/>
            <person name="Henrissat B."/>
            <person name="Grigoriev I.V."/>
            <person name="Hibbett D.S."/>
            <person name="Martin F."/>
        </authorList>
    </citation>
    <scope>NUCLEOTIDE SEQUENCE [LARGE SCALE GENOMIC DNA]</scope>
    <source>
        <strain evidence="4">LaAM-08-1</strain>
    </source>
</reference>
<dbReference type="PANTHER" id="PTHR44329">
    <property type="entry name" value="SERINE/THREONINE-PROTEIN KINASE TNNI3K-RELATED"/>
    <property type="match status" value="1"/>
</dbReference>
<dbReference type="InterPro" id="IPR011009">
    <property type="entry name" value="Kinase-like_dom_sf"/>
</dbReference>
<dbReference type="InterPro" id="IPR027417">
    <property type="entry name" value="P-loop_NTPase"/>
</dbReference>
<name>A0A0C9WJ34_9AGAR</name>
<feature type="compositionally biased region" description="Polar residues" evidence="1">
    <location>
        <begin position="351"/>
        <end position="374"/>
    </location>
</feature>
<dbReference type="Gene3D" id="3.40.50.300">
    <property type="entry name" value="P-loop containing nucleotide triphosphate hydrolases"/>
    <property type="match status" value="1"/>
</dbReference>
<dbReference type="AlphaFoldDB" id="A0A0C9WJ34"/>
<dbReference type="Gene3D" id="1.10.510.10">
    <property type="entry name" value="Transferase(Phosphotransferase) domain 1"/>
    <property type="match status" value="1"/>
</dbReference>
<evidence type="ECO:0000313" key="4">
    <source>
        <dbReference type="Proteomes" id="UP000054477"/>
    </source>
</evidence>
<accession>A0A0C9WJ34</accession>
<protein>
    <submittedName>
        <fullName evidence="3">Unplaced genomic scaffold K443scaffold_279, whole genome shotgun sequence</fullName>
    </submittedName>
</protein>
<dbReference type="SUPFAM" id="SSF52540">
    <property type="entry name" value="P-loop containing nucleoside triphosphate hydrolases"/>
    <property type="match status" value="1"/>
</dbReference>
<dbReference type="InterPro" id="IPR008271">
    <property type="entry name" value="Ser/Thr_kinase_AS"/>
</dbReference>
<sequence>MSTFLDPRRPREVRQSIVDLLQELVDLEDLEWLRFALLRRLLDLSKNAGLYPSCLLLKGVEVIGTDPVEEGGFGNIWMGLLQGKSVAIKVVGRQHSAEAAIKDFSREATLWRQFYHPNVLQFVGVFLWDKGSDQKISLISPWMENGNLTQYLEKYPNANKIPFILDISLGLEYLHTFSPAVIHGDLKGTNILITCSHRACVADFGLGTLQDPTVSGRSTSSAFKLGPILFLAPELLGFPAEDIHKDETGEPTVGPSDQRVQPCGKTLASDIYAFGCICYQAYSGHPRFFRRTIFDAIMSARENRPVQKPAMMTETLWSLVQSCWQVIPTKRPTIKVIISSLRESNIRGLGSSPSSRHINPTTAPHVTQPSNSVPMTGHVDSCRNRELTSNPTETPLPQPNIGNSSGRSATAPQVPHNDLRVLEKDIIIALMGPSGSGKSSFVNKLIGQSVAYVNDSVESCTQEVQAFVCLHPDGSERKIVLIDTPGFDDSGRTDYEVLKIITEWLVKTYKQRIKLTGIIQLYSIADARMRGTPLRNLKMFEELCGSDGLANVILTTTFWSQVIPDVGSQREEQLKSEFWAEMIRHGCRVARFDPWSYETAWNIIDLLNVAVPRRHPLKVQIEIVDEKKNLAKTSAFGVLVKWWDHIAEKMRGMSIKEVIHAKKQRAALKGIRSPSEVFMNVVWRADPR</sequence>